<sequence length="47" mass="5308">MKTPSPWMVSNISFSLYNVELTQLIILRGEDLNGEAHSGQFKPKINC</sequence>
<evidence type="ECO:0000313" key="1">
    <source>
        <dbReference type="EMBL" id="CAH1521373.1"/>
    </source>
</evidence>
<dbReference type="EMBL" id="CAKMTQ010000001">
    <property type="protein sequence ID" value="CAH1521373.1"/>
    <property type="molecule type" value="Genomic_DNA"/>
</dbReference>
<dbReference type="Proteomes" id="UP001295420">
    <property type="component" value="Unassembled WGS sequence"/>
</dbReference>
<gene>
    <name evidence="1" type="ORF">THF1D04_10820</name>
</gene>
<accession>A0AAU9PZ62</accession>
<evidence type="ECO:0000313" key="2">
    <source>
        <dbReference type="Proteomes" id="UP001295420"/>
    </source>
</evidence>
<dbReference type="AlphaFoldDB" id="A0AAU9PZ62"/>
<reference evidence="1" key="1">
    <citation type="submission" date="2022-01" db="EMBL/GenBank/DDBJ databases">
        <authorList>
            <person name="Lagorce A."/>
        </authorList>
    </citation>
    <scope>NUCLEOTIDE SEQUENCE</scope>
    <source>
        <strain evidence="1">Th15_F1_D04</strain>
    </source>
</reference>
<organism evidence="1 2">
    <name type="scientific">Vibrio owensii</name>
    <dbReference type="NCBI Taxonomy" id="696485"/>
    <lineage>
        <taxon>Bacteria</taxon>
        <taxon>Pseudomonadati</taxon>
        <taxon>Pseudomonadota</taxon>
        <taxon>Gammaproteobacteria</taxon>
        <taxon>Vibrionales</taxon>
        <taxon>Vibrionaceae</taxon>
        <taxon>Vibrio</taxon>
    </lineage>
</organism>
<comment type="caution">
    <text evidence="1">The sequence shown here is derived from an EMBL/GenBank/DDBJ whole genome shotgun (WGS) entry which is preliminary data.</text>
</comment>
<proteinExistence type="predicted"/>
<protein>
    <submittedName>
        <fullName evidence="1">Uncharacterized protein</fullName>
    </submittedName>
</protein>
<name>A0AAU9PZ62_9VIBR</name>